<dbReference type="InterPro" id="IPR001633">
    <property type="entry name" value="EAL_dom"/>
</dbReference>
<keyword evidence="5 10" id="KW-0812">Transmembrane</keyword>
<feature type="transmembrane region" description="Helical" evidence="10">
    <location>
        <begin position="264"/>
        <end position="286"/>
    </location>
</feature>
<evidence type="ECO:0000256" key="4">
    <source>
        <dbReference type="ARBA" id="ARBA00022636"/>
    </source>
</evidence>
<gene>
    <name evidence="12" type="ORF">C8D90_10191</name>
</gene>
<evidence type="ECO:0000259" key="11">
    <source>
        <dbReference type="PROSITE" id="PS50883"/>
    </source>
</evidence>
<dbReference type="InterPro" id="IPR035919">
    <property type="entry name" value="EAL_sf"/>
</dbReference>
<dbReference type="InterPro" id="IPR024744">
    <property type="entry name" value="CSS-motif_dom"/>
</dbReference>
<evidence type="ECO:0000256" key="6">
    <source>
        <dbReference type="ARBA" id="ARBA00022801"/>
    </source>
</evidence>
<feature type="domain" description="EAL" evidence="11">
    <location>
        <begin position="289"/>
        <end position="542"/>
    </location>
</feature>
<dbReference type="AlphaFoldDB" id="A0A370R2J0"/>
<organism evidence="12 13">
    <name type="scientific">Enterobacillus tribolii</name>
    <dbReference type="NCBI Taxonomy" id="1487935"/>
    <lineage>
        <taxon>Bacteria</taxon>
        <taxon>Pseudomonadati</taxon>
        <taxon>Pseudomonadota</taxon>
        <taxon>Gammaproteobacteria</taxon>
        <taxon>Enterobacterales</taxon>
        <taxon>Hafniaceae</taxon>
        <taxon>Enterobacillus</taxon>
    </lineage>
</organism>
<dbReference type="SMART" id="SM00052">
    <property type="entry name" value="EAL"/>
    <property type="match status" value="1"/>
</dbReference>
<evidence type="ECO:0000313" key="12">
    <source>
        <dbReference type="EMBL" id="RDK96661.1"/>
    </source>
</evidence>
<dbReference type="GO" id="GO:0071111">
    <property type="term" value="F:cyclic-guanylate-specific phosphodiesterase activity"/>
    <property type="evidence" value="ECO:0007669"/>
    <property type="project" value="UniProtKB-EC"/>
</dbReference>
<dbReference type="EC" id="3.1.4.52" evidence="2"/>
<comment type="caution">
    <text evidence="12">The sequence shown here is derived from an EMBL/GenBank/DDBJ whole genome shotgun (WGS) entry which is preliminary data.</text>
</comment>
<dbReference type="PANTHER" id="PTHR33121:SF73">
    <property type="entry name" value="CYCLIC DI-GMP PHOSPHODIESTERASE PDEN-RELATED"/>
    <property type="match status" value="1"/>
</dbReference>
<comment type="catalytic activity">
    <reaction evidence="9">
        <text>3',3'-c-di-GMP + H2O = 5'-phosphoguanylyl(3'-&gt;5')guanosine + H(+)</text>
        <dbReference type="Rhea" id="RHEA:24902"/>
        <dbReference type="ChEBI" id="CHEBI:15377"/>
        <dbReference type="ChEBI" id="CHEBI:15378"/>
        <dbReference type="ChEBI" id="CHEBI:58754"/>
        <dbReference type="ChEBI" id="CHEBI:58805"/>
        <dbReference type="EC" id="3.1.4.52"/>
    </reaction>
</comment>
<dbReference type="Proteomes" id="UP000254848">
    <property type="component" value="Unassembled WGS sequence"/>
</dbReference>
<evidence type="ECO:0000256" key="5">
    <source>
        <dbReference type="ARBA" id="ARBA00022692"/>
    </source>
</evidence>
<dbReference type="CDD" id="cd01948">
    <property type="entry name" value="EAL"/>
    <property type="match status" value="1"/>
</dbReference>
<evidence type="ECO:0000256" key="3">
    <source>
        <dbReference type="ARBA" id="ARBA00022475"/>
    </source>
</evidence>
<keyword evidence="3" id="KW-1003">Cell membrane</keyword>
<dbReference type="PROSITE" id="PS50883">
    <property type="entry name" value="EAL"/>
    <property type="match status" value="1"/>
</dbReference>
<evidence type="ECO:0000256" key="9">
    <source>
        <dbReference type="ARBA" id="ARBA00034290"/>
    </source>
</evidence>
<keyword evidence="13" id="KW-1185">Reference proteome</keyword>
<comment type="subcellular location">
    <subcellularLocation>
        <location evidence="1">Cell membrane</location>
        <topology evidence="1">Multi-pass membrane protein</topology>
    </subcellularLocation>
</comment>
<evidence type="ECO:0000256" key="2">
    <source>
        <dbReference type="ARBA" id="ARBA00012282"/>
    </source>
</evidence>
<dbReference type="GO" id="GO:0005886">
    <property type="term" value="C:plasma membrane"/>
    <property type="evidence" value="ECO:0007669"/>
    <property type="project" value="UniProtKB-SubCell"/>
</dbReference>
<dbReference type="Pfam" id="PF00563">
    <property type="entry name" value="EAL"/>
    <property type="match status" value="1"/>
</dbReference>
<name>A0A370R2J0_9GAMM</name>
<evidence type="ECO:0000256" key="10">
    <source>
        <dbReference type="SAM" id="Phobius"/>
    </source>
</evidence>
<feature type="transmembrane region" description="Helical" evidence="10">
    <location>
        <begin position="40"/>
        <end position="63"/>
    </location>
</feature>
<protein>
    <recommendedName>
        <fullName evidence="2">cyclic-guanylate-specific phosphodiesterase</fullName>
        <ecNumber evidence="2">3.1.4.52</ecNumber>
    </recommendedName>
</protein>
<dbReference type="Pfam" id="PF12792">
    <property type="entry name" value="CSS-motif"/>
    <property type="match status" value="1"/>
</dbReference>
<accession>A0A370R2J0</accession>
<proteinExistence type="predicted"/>
<keyword evidence="7 10" id="KW-1133">Transmembrane helix</keyword>
<dbReference type="EMBL" id="QRAP01000001">
    <property type="protein sequence ID" value="RDK96661.1"/>
    <property type="molecule type" value="Genomic_DNA"/>
</dbReference>
<keyword evidence="4" id="KW-0973">c-di-GMP</keyword>
<dbReference type="InterPro" id="IPR050706">
    <property type="entry name" value="Cyclic-di-GMP_PDE-like"/>
</dbReference>
<dbReference type="Gene3D" id="3.20.20.450">
    <property type="entry name" value="EAL domain"/>
    <property type="match status" value="1"/>
</dbReference>
<reference evidence="12 13" key="1">
    <citation type="submission" date="2018-07" db="EMBL/GenBank/DDBJ databases">
        <title>Genomic Encyclopedia of Type Strains, Phase IV (KMG-IV): sequencing the most valuable type-strain genomes for metagenomic binning, comparative biology and taxonomic classification.</title>
        <authorList>
            <person name="Goeker M."/>
        </authorList>
    </citation>
    <scope>NUCLEOTIDE SEQUENCE [LARGE SCALE GENOMIC DNA]</scope>
    <source>
        <strain evidence="12 13">DSM 103736</strain>
    </source>
</reference>
<evidence type="ECO:0000256" key="8">
    <source>
        <dbReference type="ARBA" id="ARBA00023136"/>
    </source>
</evidence>
<dbReference type="NCBIfam" id="NF007839">
    <property type="entry name" value="PRK10551.1"/>
    <property type="match status" value="1"/>
</dbReference>
<dbReference type="SUPFAM" id="SSF141868">
    <property type="entry name" value="EAL domain-like"/>
    <property type="match status" value="1"/>
</dbReference>
<keyword evidence="6" id="KW-0378">Hydrolase</keyword>
<evidence type="ECO:0000256" key="1">
    <source>
        <dbReference type="ARBA" id="ARBA00004651"/>
    </source>
</evidence>
<keyword evidence="8 10" id="KW-0472">Membrane</keyword>
<sequence>MSYFLAPEYVIRQYSTDRGNNIMGLQATLYNKTAPSRFRILLPTLVALLVTCLFFFVVGHSLYNYRKVQQRDVARSDVAYAARFADDMQKRIENLLPLSRLPCKDVYDNLSSSAAFAPGVRTYLLVRHGVAYCSSATRTMFIPVKHIYPELNLSQPSDIRLQQGTPIIHDKPVLAAWMASGPGADTGVIMTLDIDPAPYMLFFARERTASGLALIVQDRAISTFAPGIIKASALPNNPSVSLSDPERNRFSFRLYGRPLSSGDISWLTSLTALFFALAWMTTYYILSQRTRADRDILRGIKNREFFLVYQPVIHADDMSIGGIEILIRWKHPRLGLIPPDQFIPYCEAQGLIIPLTRYILAQVAREAHQLTSLLSADVKLGINIAPSQLTDPDFRGDVLEFLSQLPPAHFQAVFEITERSMVQHGDAEEIFDWLHQQNVAISIDDFGTGHSALIYLERYKIDYLKIDRGFIHSIGMDTVTAPVLDAVLSLAEKLQLRVVAEGVENEEQAEYLRKRGVHYFQGFLYCRPIPLAQLQDFIRHWQRPAV</sequence>
<dbReference type="PANTHER" id="PTHR33121">
    <property type="entry name" value="CYCLIC DI-GMP PHOSPHODIESTERASE PDEF"/>
    <property type="match status" value="1"/>
</dbReference>
<evidence type="ECO:0000256" key="7">
    <source>
        <dbReference type="ARBA" id="ARBA00022989"/>
    </source>
</evidence>
<evidence type="ECO:0000313" key="13">
    <source>
        <dbReference type="Proteomes" id="UP000254848"/>
    </source>
</evidence>